<sequence length="309" mass="34492">MNEENKGTPKNKWSRIFRKKWFFPALYLSIAALLLAGVVWYQNLDNQAQDATEQTEDEQLAEDYVPTPNDEDAEPVLEQQETIQLPVTDLDQSEIVTKFYDYNASQEDQEAALVFYNNRYYQSTGVDIASANDETFDVVASLSGTVQEVKEDPLLGNVVTLTHPNEVMTHYASLGEVTVTAGDDVKQGDKLGTAGKNIFGKDNGTHVHFEIRKDGKEVNPESYFNQPVSNLDNELGEEVSEDSEQAEDQESEANEAAESTESEEAEQTETESEEAEQTETEESEEEAPGEDDSVVDDSEDEDVDSEDEN</sequence>
<keyword evidence="2" id="KW-0812">Transmembrane</keyword>
<dbReference type="AlphaFoldDB" id="A0A494YYS5"/>
<evidence type="ECO:0000313" key="4">
    <source>
        <dbReference type="EMBL" id="RKQ15344.1"/>
    </source>
</evidence>
<comment type="caution">
    <text evidence="4">The sequence shown here is derived from an EMBL/GenBank/DDBJ whole genome shotgun (WGS) entry which is preliminary data.</text>
</comment>
<reference evidence="4 5" key="1">
    <citation type="journal article" date="2015" name="Antonie Van Leeuwenhoek">
        <title>Oceanobacillus bengalensis sp. nov., a bacterium isolated from seawater of the Bay of Bengal.</title>
        <authorList>
            <person name="Yongchang O."/>
            <person name="Xiang W."/>
            <person name="Wang G."/>
        </authorList>
    </citation>
    <scope>NUCLEOTIDE SEQUENCE [LARGE SCALE GENOMIC DNA]</scope>
    <source>
        <strain evidence="4 5">MCCC 1K00260</strain>
    </source>
</reference>
<feature type="compositionally biased region" description="Polar residues" evidence="1">
    <location>
        <begin position="222"/>
        <end position="232"/>
    </location>
</feature>
<dbReference type="EMBL" id="RBZO01000014">
    <property type="protein sequence ID" value="RKQ15344.1"/>
    <property type="molecule type" value="Genomic_DNA"/>
</dbReference>
<dbReference type="OrthoDB" id="2050153at2"/>
<keyword evidence="2" id="KW-1133">Transmembrane helix</keyword>
<dbReference type="PANTHER" id="PTHR21666">
    <property type="entry name" value="PEPTIDASE-RELATED"/>
    <property type="match status" value="1"/>
</dbReference>
<feature type="region of interest" description="Disordered" evidence="1">
    <location>
        <begin position="218"/>
        <end position="309"/>
    </location>
</feature>
<name>A0A494YYS5_9BACI</name>
<feature type="domain" description="M23ase beta-sheet core" evidence="3">
    <location>
        <begin position="123"/>
        <end position="220"/>
    </location>
</feature>
<dbReference type="Proteomes" id="UP000281813">
    <property type="component" value="Unassembled WGS sequence"/>
</dbReference>
<evidence type="ECO:0000259" key="3">
    <source>
        <dbReference type="Pfam" id="PF01551"/>
    </source>
</evidence>
<dbReference type="Gene3D" id="2.70.70.10">
    <property type="entry name" value="Glucose Permease (Domain IIA)"/>
    <property type="match status" value="1"/>
</dbReference>
<feature type="transmembrane region" description="Helical" evidence="2">
    <location>
        <begin position="21"/>
        <end position="41"/>
    </location>
</feature>
<dbReference type="InterPro" id="IPR011055">
    <property type="entry name" value="Dup_hybrid_motif"/>
</dbReference>
<gene>
    <name evidence="4" type="ORF">D8M05_10110</name>
</gene>
<dbReference type="CDD" id="cd12797">
    <property type="entry name" value="M23_peptidase"/>
    <property type="match status" value="1"/>
</dbReference>
<proteinExistence type="predicted"/>
<dbReference type="SUPFAM" id="SSF51261">
    <property type="entry name" value="Duplicated hybrid motif"/>
    <property type="match status" value="1"/>
</dbReference>
<evidence type="ECO:0000313" key="5">
    <source>
        <dbReference type="Proteomes" id="UP000281813"/>
    </source>
</evidence>
<dbReference type="InterPro" id="IPR016047">
    <property type="entry name" value="M23ase_b-sheet_dom"/>
</dbReference>
<evidence type="ECO:0000256" key="2">
    <source>
        <dbReference type="SAM" id="Phobius"/>
    </source>
</evidence>
<accession>A0A494YYS5</accession>
<evidence type="ECO:0000256" key="1">
    <source>
        <dbReference type="SAM" id="MobiDB-lite"/>
    </source>
</evidence>
<keyword evidence="2" id="KW-0472">Membrane</keyword>
<dbReference type="InterPro" id="IPR050570">
    <property type="entry name" value="Cell_wall_metabolism_enzyme"/>
</dbReference>
<feature type="compositionally biased region" description="Acidic residues" evidence="1">
    <location>
        <begin position="234"/>
        <end position="309"/>
    </location>
</feature>
<protein>
    <submittedName>
        <fullName evidence="4">M23 family metallopeptidase</fullName>
    </submittedName>
</protein>
<dbReference type="RefSeq" id="WP_121131413.1">
    <property type="nucleotide sequence ID" value="NZ_JBHUFK010000065.1"/>
</dbReference>
<dbReference type="PANTHER" id="PTHR21666:SF291">
    <property type="entry name" value="STAGE II SPORULATION PROTEIN Q"/>
    <property type="match status" value="1"/>
</dbReference>
<organism evidence="4 5">
    <name type="scientific">Oceanobacillus bengalensis</name>
    <dbReference type="NCBI Taxonomy" id="1435466"/>
    <lineage>
        <taxon>Bacteria</taxon>
        <taxon>Bacillati</taxon>
        <taxon>Bacillota</taxon>
        <taxon>Bacilli</taxon>
        <taxon>Bacillales</taxon>
        <taxon>Bacillaceae</taxon>
        <taxon>Oceanobacillus</taxon>
    </lineage>
</organism>
<dbReference type="Pfam" id="PF01551">
    <property type="entry name" value="Peptidase_M23"/>
    <property type="match status" value="1"/>
</dbReference>
<dbReference type="GO" id="GO:0004222">
    <property type="term" value="F:metalloendopeptidase activity"/>
    <property type="evidence" value="ECO:0007669"/>
    <property type="project" value="TreeGrafter"/>
</dbReference>
<keyword evidence="5" id="KW-1185">Reference proteome</keyword>